<gene>
    <name evidence="1" type="ORF">BV133_1507</name>
</gene>
<reference evidence="1" key="1">
    <citation type="journal article" date="2015" name="Genome Announc.">
        <title>Complete Genome Sequence of the Bacteriochlorophyll b-Producing Photosynthetic Bacterium Blastochloris viridis.</title>
        <authorList>
            <person name="Tsukatani Y."/>
            <person name="Hirose Y."/>
            <person name="Harada J."/>
            <person name="Misawa N."/>
            <person name="Mori K."/>
            <person name="Inoue K."/>
            <person name="Tamiaki H."/>
        </authorList>
    </citation>
    <scope>NUCLEOTIDE SEQUENCE [LARGE SCALE GENOMIC DNA]</scope>
    <source>
        <strain evidence="1">DSM 133</strain>
    </source>
</reference>
<accession>A0A182D0U1</accession>
<dbReference type="EMBL" id="AP014854">
    <property type="protein sequence ID" value="BAR99100.1"/>
    <property type="molecule type" value="Genomic_DNA"/>
</dbReference>
<protein>
    <submittedName>
        <fullName evidence="1">Uncharacterized protein</fullName>
    </submittedName>
</protein>
<dbReference type="AlphaFoldDB" id="A0A182D0U1"/>
<name>A0A182D0U1_BLAVI</name>
<proteinExistence type="predicted"/>
<sequence>MRTSAKPAGSAGAPAPVTHNHFWWAVKLSGNVVNSRLTRSGRPNLTIDSFESI</sequence>
<evidence type="ECO:0000313" key="1">
    <source>
        <dbReference type="EMBL" id="BAR99100.1"/>
    </source>
</evidence>
<organism evidence="1">
    <name type="scientific">Blastochloris viridis</name>
    <name type="common">Rhodopseudomonas viridis</name>
    <dbReference type="NCBI Taxonomy" id="1079"/>
    <lineage>
        <taxon>Bacteria</taxon>
        <taxon>Pseudomonadati</taxon>
        <taxon>Pseudomonadota</taxon>
        <taxon>Alphaproteobacteria</taxon>
        <taxon>Hyphomicrobiales</taxon>
        <taxon>Blastochloridaceae</taxon>
        <taxon>Blastochloris</taxon>
    </lineage>
</organism>